<keyword evidence="2" id="KW-1133">Transmembrane helix</keyword>
<keyword evidence="1" id="KW-0493">Microtubule</keyword>
<accession>A0A9P1FKV0</accession>
<dbReference type="GO" id="GO:0000963">
    <property type="term" value="P:mitochondrial RNA processing"/>
    <property type="evidence" value="ECO:0007669"/>
    <property type="project" value="TreeGrafter"/>
</dbReference>
<dbReference type="EMBL" id="CAMXCT030000394">
    <property type="protein sequence ID" value="CAL4765512.1"/>
    <property type="molecule type" value="Genomic_DNA"/>
</dbReference>
<evidence type="ECO:0000256" key="1">
    <source>
        <dbReference type="PROSITE-ProRule" id="PRU00576"/>
    </source>
</evidence>
<dbReference type="PROSITE" id="PS51230">
    <property type="entry name" value="EB1_C"/>
    <property type="match status" value="1"/>
</dbReference>
<proteinExistence type="predicted"/>
<dbReference type="InterPro" id="IPR050870">
    <property type="entry name" value="FAST_kinase"/>
</dbReference>
<evidence type="ECO:0000313" key="7">
    <source>
        <dbReference type="Proteomes" id="UP001152797"/>
    </source>
</evidence>
<gene>
    <name evidence="4" type="ORF">C1SCF055_LOCUS6271</name>
</gene>
<dbReference type="InterPro" id="IPR036133">
    <property type="entry name" value="EB1_C_sf"/>
</dbReference>
<dbReference type="EMBL" id="CAMXCT010000394">
    <property type="protein sequence ID" value="CAI3978200.1"/>
    <property type="molecule type" value="Genomic_DNA"/>
</dbReference>
<dbReference type="InterPro" id="IPR058917">
    <property type="entry name" value="RESC6_dom"/>
</dbReference>
<keyword evidence="2" id="KW-0812">Transmembrane</keyword>
<dbReference type="AlphaFoldDB" id="A0A9P1FKV0"/>
<dbReference type="EMBL" id="CAMXCT020000394">
    <property type="protein sequence ID" value="CAL1131575.1"/>
    <property type="molecule type" value="Genomic_DNA"/>
</dbReference>
<keyword evidence="7" id="KW-1185">Reference proteome</keyword>
<evidence type="ECO:0000313" key="6">
    <source>
        <dbReference type="EMBL" id="CAL4765512.1"/>
    </source>
</evidence>
<dbReference type="PANTHER" id="PTHR21228">
    <property type="entry name" value="FAST LEU-RICH DOMAIN-CONTAINING"/>
    <property type="match status" value="1"/>
</dbReference>
<dbReference type="PANTHER" id="PTHR21228:SF40">
    <property type="entry name" value="LD45607P"/>
    <property type="match status" value="1"/>
</dbReference>
<reference evidence="5" key="2">
    <citation type="submission" date="2024-04" db="EMBL/GenBank/DDBJ databases">
        <authorList>
            <person name="Chen Y."/>
            <person name="Shah S."/>
            <person name="Dougan E. K."/>
            <person name="Thang M."/>
            <person name="Chan C."/>
        </authorList>
    </citation>
    <scope>NUCLEOTIDE SEQUENCE [LARGE SCALE GENOMIC DNA]</scope>
</reference>
<dbReference type="GO" id="GO:0008017">
    <property type="term" value="F:microtubule binding"/>
    <property type="evidence" value="ECO:0007669"/>
    <property type="project" value="InterPro"/>
</dbReference>
<sequence>MGPQKTFLIFASGEMVIQPDAKPTSLLFIILILVAIGVSGSLEADFHGWTVCWFSGPFYQISNFLFFYAGILHDVAFIRSAVVVANLFIAAFLLFGTPTWPALWKSQLACFRVDTVMWMVLCVFVNAVPMFRQLKFDDSKVTFSVDKSLEPFAEAVWREWWRRSGIPRQDFKDILDAGEFFETVQGTKLQLKGEDSSDGSSDGSDMEAEEEHFYYIVHGRVLLKPASESGIKDITLDAGYFLDGPALMAFVGQSSVVHAMQPVGPRAFVVSDKVLLIRWSSRQILQNIINSGGFALECLRIVVASATLDAFYKNAVKEDFLPTFESVEAKRQELLRAALPKDAAMLQRSIFQQFWLSHISWGDLWQPSPKQRVINAVRTGSRELGFRQHRHETFDDLAMLHRAAMGTATVATMLGNGGQDYNAASRRFTETPPEWARPGGAGAVQRKAPAPAKVGNGAVEGFAGRGPAGPAANISLLQMSRRFEEGRHNFGAKKKKRCGKLEEYHRLQNQLARLTSARALWQALRSTSEAWDGTNLAAAWHRTAKVSRDDAKCFSRCLGLLVAQQRQRMGKAGDFDAKSLACVLWAWGKLKVKEKDLLEDLCQRIPGMPGRILHFTCRDLANMVYGLALLQHRDAVPALCDILAQRLDEANSQSVANVIYALCLLKVKHRNFLTVMGEKIPDRVAEFKAQELSILIYSCALLRVRQDPLLEATCLESRGRLDEFTPQNISNLVYGVGLLQFMNEPFLHDTCNFASERMEAFTVQGISNMTYALGLLGYPHVCFLRSVSGRLRTRKMRKDHFLPQHLGNMAHALSLLKGTAQIRCEVPRLPRPHAESKNSRHEEHDRMREEVVDLKITVDGLETERDFYFQKLRDIEIMCQAWEENPTVSMTVNKFVEEIQNILYAKDDEELAATAGAP</sequence>
<reference evidence="4" key="1">
    <citation type="submission" date="2022-10" db="EMBL/GenBank/DDBJ databases">
        <authorList>
            <person name="Chen Y."/>
            <person name="Dougan E. K."/>
            <person name="Chan C."/>
            <person name="Rhodes N."/>
            <person name="Thang M."/>
        </authorList>
    </citation>
    <scope>NUCLEOTIDE SEQUENCE</scope>
</reference>
<keyword evidence="2" id="KW-0472">Membrane</keyword>
<dbReference type="Pfam" id="PF26188">
    <property type="entry name" value="RESC6"/>
    <property type="match status" value="1"/>
</dbReference>
<dbReference type="GO" id="GO:0044528">
    <property type="term" value="P:regulation of mitochondrial mRNA stability"/>
    <property type="evidence" value="ECO:0007669"/>
    <property type="project" value="TreeGrafter"/>
</dbReference>
<evidence type="ECO:0000313" key="4">
    <source>
        <dbReference type="EMBL" id="CAI3978200.1"/>
    </source>
</evidence>
<dbReference type="GO" id="GO:0003723">
    <property type="term" value="F:RNA binding"/>
    <property type="evidence" value="ECO:0007669"/>
    <property type="project" value="TreeGrafter"/>
</dbReference>
<dbReference type="Pfam" id="PF04831">
    <property type="entry name" value="POPDC1-3"/>
    <property type="match status" value="1"/>
</dbReference>
<feature type="transmembrane region" description="Helical" evidence="2">
    <location>
        <begin position="48"/>
        <end position="69"/>
    </location>
</feature>
<dbReference type="SUPFAM" id="SSF140612">
    <property type="entry name" value="EB1 dimerisation domain-like"/>
    <property type="match status" value="1"/>
</dbReference>
<dbReference type="Proteomes" id="UP001152797">
    <property type="component" value="Unassembled WGS sequence"/>
</dbReference>
<dbReference type="OrthoDB" id="2019031at2759"/>
<dbReference type="InterPro" id="IPR004953">
    <property type="entry name" value="EB1_C"/>
</dbReference>
<evidence type="ECO:0000313" key="5">
    <source>
        <dbReference type="EMBL" id="CAL1131575.1"/>
    </source>
</evidence>
<comment type="caution">
    <text evidence="4">The sequence shown here is derived from an EMBL/GenBank/DDBJ whole genome shotgun (WGS) entry which is preliminary data.</text>
</comment>
<protein>
    <submittedName>
        <fullName evidence="6">Microtubule-associated protein RP/EB family member 3 (EB1 protein family member 3) (EBF3) (End-binding protein 3) (EB3) (RP3)</fullName>
    </submittedName>
</protein>
<name>A0A9P1FKV0_9DINO</name>
<dbReference type="InterPro" id="IPR055272">
    <property type="entry name" value="POPDC1-3_dom"/>
</dbReference>
<feature type="transmembrane region" description="Helical" evidence="2">
    <location>
        <begin position="76"/>
        <end position="95"/>
    </location>
</feature>
<evidence type="ECO:0000259" key="3">
    <source>
        <dbReference type="PROSITE" id="PS51230"/>
    </source>
</evidence>
<evidence type="ECO:0000256" key="2">
    <source>
        <dbReference type="SAM" id="Phobius"/>
    </source>
</evidence>
<dbReference type="GO" id="GO:0035770">
    <property type="term" value="C:ribonucleoprotein granule"/>
    <property type="evidence" value="ECO:0007669"/>
    <property type="project" value="TreeGrafter"/>
</dbReference>
<dbReference type="GO" id="GO:0005874">
    <property type="term" value="C:microtubule"/>
    <property type="evidence" value="ECO:0007669"/>
    <property type="project" value="UniProtKB-KW"/>
</dbReference>
<dbReference type="GO" id="GO:0005759">
    <property type="term" value="C:mitochondrial matrix"/>
    <property type="evidence" value="ECO:0007669"/>
    <property type="project" value="TreeGrafter"/>
</dbReference>
<dbReference type="Pfam" id="PF03271">
    <property type="entry name" value="EB1"/>
    <property type="match status" value="1"/>
</dbReference>
<feature type="transmembrane region" description="Helical" evidence="2">
    <location>
        <begin position="25"/>
        <end position="42"/>
    </location>
</feature>
<feature type="transmembrane region" description="Helical" evidence="2">
    <location>
        <begin position="115"/>
        <end position="131"/>
    </location>
</feature>
<organism evidence="4">
    <name type="scientific">Cladocopium goreaui</name>
    <dbReference type="NCBI Taxonomy" id="2562237"/>
    <lineage>
        <taxon>Eukaryota</taxon>
        <taxon>Sar</taxon>
        <taxon>Alveolata</taxon>
        <taxon>Dinophyceae</taxon>
        <taxon>Suessiales</taxon>
        <taxon>Symbiodiniaceae</taxon>
        <taxon>Cladocopium</taxon>
    </lineage>
</organism>
<feature type="domain" description="EB1 C-terminal" evidence="3">
    <location>
        <begin position="836"/>
        <end position="912"/>
    </location>
</feature>
<dbReference type="Gene3D" id="1.20.5.1430">
    <property type="match status" value="1"/>
</dbReference>